<gene>
    <name evidence="9 12" type="primary">trpA</name>
    <name evidence="12" type="ORF">OU421_03975</name>
</gene>
<dbReference type="CDD" id="cd04724">
    <property type="entry name" value="Tryptophan_synthase_alpha"/>
    <property type="match status" value="1"/>
</dbReference>
<evidence type="ECO:0000313" key="13">
    <source>
        <dbReference type="Proteomes" id="UP001163096"/>
    </source>
</evidence>
<comment type="pathway">
    <text evidence="2 9">Amino-acid biosynthesis; L-tryptophan biosynthesis; L-tryptophan from chorismate: step 5/5.</text>
</comment>
<comment type="similarity">
    <text evidence="9 10">Belongs to the TrpA family.</text>
</comment>
<dbReference type="PANTHER" id="PTHR43406">
    <property type="entry name" value="TRYPTOPHAN SYNTHASE, ALPHA CHAIN"/>
    <property type="match status" value="1"/>
</dbReference>
<keyword evidence="5 9" id="KW-0822">Tryptophan biosynthesis</keyword>
<evidence type="ECO:0000256" key="3">
    <source>
        <dbReference type="ARBA" id="ARBA00011270"/>
    </source>
</evidence>
<evidence type="ECO:0000256" key="1">
    <source>
        <dbReference type="ARBA" id="ARBA00003365"/>
    </source>
</evidence>
<dbReference type="InterPro" id="IPR018204">
    <property type="entry name" value="Trp_synthase_alpha_AS"/>
</dbReference>
<evidence type="ECO:0000256" key="9">
    <source>
        <dbReference type="HAMAP-Rule" id="MF_00131"/>
    </source>
</evidence>
<dbReference type="RefSeq" id="WP_268187315.1">
    <property type="nucleotide sequence ID" value="NZ_CP113361.1"/>
</dbReference>
<dbReference type="FunFam" id="3.20.20.70:FF:000037">
    <property type="entry name" value="Tryptophan synthase alpha chain"/>
    <property type="match status" value="1"/>
</dbReference>
<dbReference type="Pfam" id="PF00290">
    <property type="entry name" value="Trp_syntA"/>
    <property type="match status" value="1"/>
</dbReference>
<keyword evidence="4 9" id="KW-0028">Amino-acid biosynthesis</keyword>
<comment type="function">
    <text evidence="1 9">The alpha subunit is responsible for the aldol cleavage of indoleglycerol phosphate to indole and glyceraldehyde 3-phosphate.</text>
</comment>
<reference evidence="12" key="1">
    <citation type="submission" date="2022-11" db="EMBL/GenBank/DDBJ databases">
        <title>Complete genome sequence of Methanogenium organophilum DSM 3596.</title>
        <authorList>
            <person name="Chen S.-C."/>
            <person name="Lai S.-J."/>
            <person name="You Y.-T."/>
        </authorList>
    </citation>
    <scope>NUCLEOTIDE SEQUENCE</scope>
    <source>
        <strain evidence="12">DSM 3596</strain>
    </source>
</reference>
<accession>A0A9X9T9F0</accession>
<name>A0A9X9T9F0_METOG</name>
<keyword evidence="11" id="KW-0175">Coiled coil</keyword>
<keyword evidence="6 9" id="KW-0057">Aromatic amino acid biosynthesis</keyword>
<dbReference type="SUPFAM" id="SSF51366">
    <property type="entry name" value="Ribulose-phoshate binding barrel"/>
    <property type="match status" value="1"/>
</dbReference>
<dbReference type="InterPro" id="IPR013785">
    <property type="entry name" value="Aldolase_TIM"/>
</dbReference>
<keyword evidence="7 9" id="KW-0456">Lyase</keyword>
<comment type="subunit">
    <text evidence="3 9">Tetramer of two alpha and two beta chains.</text>
</comment>
<dbReference type="AlphaFoldDB" id="A0A9X9T9F0"/>
<evidence type="ECO:0000256" key="6">
    <source>
        <dbReference type="ARBA" id="ARBA00023141"/>
    </source>
</evidence>
<feature type="active site" description="Proton acceptor" evidence="9">
    <location>
        <position position="54"/>
    </location>
</feature>
<feature type="coiled-coil region" evidence="11">
    <location>
        <begin position="234"/>
        <end position="261"/>
    </location>
</feature>
<protein>
    <recommendedName>
        <fullName evidence="9">Tryptophan synthase alpha chain</fullName>
        <ecNumber evidence="9">4.2.1.20</ecNumber>
    </recommendedName>
</protein>
<dbReference type="PANTHER" id="PTHR43406:SF1">
    <property type="entry name" value="TRYPTOPHAN SYNTHASE ALPHA CHAIN, CHLOROPLASTIC"/>
    <property type="match status" value="1"/>
</dbReference>
<dbReference type="HAMAP" id="MF_00131">
    <property type="entry name" value="Trp_synth_alpha"/>
    <property type="match status" value="1"/>
</dbReference>
<proteinExistence type="inferred from homology"/>
<dbReference type="EC" id="4.2.1.20" evidence="9"/>
<dbReference type="KEGG" id="mou:OU421_03975"/>
<dbReference type="EMBL" id="CP113361">
    <property type="protein sequence ID" value="WAI02037.1"/>
    <property type="molecule type" value="Genomic_DNA"/>
</dbReference>
<dbReference type="PROSITE" id="PS00167">
    <property type="entry name" value="TRP_SYNTHASE_ALPHA"/>
    <property type="match status" value="1"/>
</dbReference>
<evidence type="ECO:0000256" key="11">
    <source>
        <dbReference type="SAM" id="Coils"/>
    </source>
</evidence>
<evidence type="ECO:0000256" key="10">
    <source>
        <dbReference type="RuleBase" id="RU003662"/>
    </source>
</evidence>
<evidence type="ECO:0000313" key="12">
    <source>
        <dbReference type="EMBL" id="WAI02037.1"/>
    </source>
</evidence>
<organism evidence="12 13">
    <name type="scientific">Methanogenium organophilum</name>
    <dbReference type="NCBI Taxonomy" id="2199"/>
    <lineage>
        <taxon>Archaea</taxon>
        <taxon>Methanobacteriati</taxon>
        <taxon>Methanobacteriota</taxon>
        <taxon>Stenosarchaea group</taxon>
        <taxon>Methanomicrobia</taxon>
        <taxon>Methanomicrobiales</taxon>
        <taxon>Methanomicrobiaceae</taxon>
        <taxon>Methanogenium</taxon>
    </lineage>
</organism>
<dbReference type="GO" id="GO:0004834">
    <property type="term" value="F:tryptophan synthase activity"/>
    <property type="evidence" value="ECO:0007669"/>
    <property type="project" value="UniProtKB-UniRule"/>
</dbReference>
<dbReference type="Proteomes" id="UP001163096">
    <property type="component" value="Chromosome"/>
</dbReference>
<dbReference type="GeneID" id="76834231"/>
<dbReference type="GO" id="GO:0005829">
    <property type="term" value="C:cytosol"/>
    <property type="evidence" value="ECO:0007669"/>
    <property type="project" value="TreeGrafter"/>
</dbReference>
<comment type="catalytic activity">
    <reaction evidence="8 9">
        <text>(1S,2R)-1-C-(indol-3-yl)glycerol 3-phosphate + L-serine = D-glyceraldehyde 3-phosphate + L-tryptophan + H2O</text>
        <dbReference type="Rhea" id="RHEA:10532"/>
        <dbReference type="ChEBI" id="CHEBI:15377"/>
        <dbReference type="ChEBI" id="CHEBI:33384"/>
        <dbReference type="ChEBI" id="CHEBI:57912"/>
        <dbReference type="ChEBI" id="CHEBI:58866"/>
        <dbReference type="ChEBI" id="CHEBI:59776"/>
        <dbReference type="EC" id="4.2.1.20"/>
    </reaction>
</comment>
<evidence type="ECO:0000256" key="8">
    <source>
        <dbReference type="ARBA" id="ARBA00049047"/>
    </source>
</evidence>
<evidence type="ECO:0000256" key="4">
    <source>
        <dbReference type="ARBA" id="ARBA00022605"/>
    </source>
</evidence>
<sequence length="266" mass="28656">MHRFEEVFRRPAFIAFTVAGDPDYATSLLSAQTIIRSGADILELGIPFSDPVGDGPVIQRADERALCAGATTDTAFELVREVRKESDVPIVLLVYCNTVFARGPERFYREAKQAGVDGILIVDMPVEEADLVMEHATETGIAPIFTVTPTTPSERVKQIADMAGGFLYLVSLSGVTGKRTTLSDAALPLIQRVREETTMPLALGFGIATETHARQAVAAGVDGVIVGSAIVEIVERYAGDAETLERELSDYIARMKAAVVDAGRVR</sequence>
<keyword evidence="13" id="KW-1185">Reference proteome</keyword>
<evidence type="ECO:0000256" key="5">
    <source>
        <dbReference type="ARBA" id="ARBA00022822"/>
    </source>
</evidence>
<evidence type="ECO:0000256" key="7">
    <source>
        <dbReference type="ARBA" id="ARBA00023239"/>
    </source>
</evidence>
<dbReference type="Gene3D" id="3.20.20.70">
    <property type="entry name" value="Aldolase class I"/>
    <property type="match status" value="1"/>
</dbReference>
<dbReference type="InterPro" id="IPR002028">
    <property type="entry name" value="Trp_synthase_suA"/>
</dbReference>
<evidence type="ECO:0000256" key="2">
    <source>
        <dbReference type="ARBA" id="ARBA00004733"/>
    </source>
</evidence>
<feature type="active site" description="Proton acceptor" evidence="9">
    <location>
        <position position="43"/>
    </location>
</feature>
<dbReference type="InterPro" id="IPR011060">
    <property type="entry name" value="RibuloseP-bd_barrel"/>
</dbReference>
<dbReference type="NCBIfam" id="TIGR00262">
    <property type="entry name" value="trpA"/>
    <property type="match status" value="1"/>
</dbReference>